<dbReference type="InterPro" id="IPR022338">
    <property type="entry name" value="TNFR_13C"/>
</dbReference>
<reference evidence="9 10" key="1">
    <citation type="submission" date="2018-07" db="EMBL/GenBank/DDBJ databases">
        <title>A high quality draft genome assembly of the barn swallow (H. rustica rustica).</title>
        <authorList>
            <person name="Formenti G."/>
            <person name="Chiara M."/>
            <person name="Poveda L."/>
            <person name="Francoijs K.-J."/>
            <person name="Bonisoli-Alquati A."/>
            <person name="Canova L."/>
            <person name="Gianfranceschi L."/>
            <person name="Horner D.S."/>
            <person name="Saino N."/>
        </authorList>
    </citation>
    <scope>NUCLEOTIDE SEQUENCE [LARGE SCALE GENOMIC DNA]</scope>
    <source>
        <strain evidence="9">Chelidonia</strain>
        <tissue evidence="9">Blood</tissue>
    </source>
</reference>
<dbReference type="AlphaFoldDB" id="A0A3M0K8B7"/>
<keyword evidence="4" id="KW-0158">Chromosome</keyword>
<dbReference type="PANTHER" id="PTHR34436">
    <property type="entry name" value="CENTROMERE PROTEIN M"/>
    <property type="match status" value="1"/>
</dbReference>
<dbReference type="PANTHER" id="PTHR34436:SF1">
    <property type="entry name" value="CENTROMERE PROTEIN M"/>
    <property type="match status" value="1"/>
</dbReference>
<keyword evidence="8" id="KW-0812">Transmembrane</keyword>
<comment type="caution">
    <text evidence="9">The sequence shown here is derived from an EMBL/GenBank/DDBJ whole genome shotgun (WGS) entry which is preliminary data.</text>
</comment>
<keyword evidence="6" id="KW-0137">Centromere</keyword>
<feature type="region of interest" description="Disordered" evidence="7">
    <location>
        <begin position="273"/>
        <end position="303"/>
    </location>
</feature>
<keyword evidence="8" id="KW-0472">Membrane</keyword>
<dbReference type="GO" id="GO:0005634">
    <property type="term" value="C:nucleus"/>
    <property type="evidence" value="ECO:0007669"/>
    <property type="project" value="UniProtKB-SubCell"/>
</dbReference>
<evidence type="ECO:0000256" key="2">
    <source>
        <dbReference type="ARBA" id="ARBA00004584"/>
    </source>
</evidence>
<organism evidence="9 10">
    <name type="scientific">Hirundo rustica rustica</name>
    <dbReference type="NCBI Taxonomy" id="333673"/>
    <lineage>
        <taxon>Eukaryota</taxon>
        <taxon>Metazoa</taxon>
        <taxon>Chordata</taxon>
        <taxon>Craniata</taxon>
        <taxon>Vertebrata</taxon>
        <taxon>Euteleostomi</taxon>
        <taxon>Archelosauria</taxon>
        <taxon>Archosauria</taxon>
        <taxon>Dinosauria</taxon>
        <taxon>Saurischia</taxon>
        <taxon>Theropoda</taxon>
        <taxon>Coelurosauria</taxon>
        <taxon>Aves</taxon>
        <taxon>Neognathae</taxon>
        <taxon>Neoaves</taxon>
        <taxon>Telluraves</taxon>
        <taxon>Australaves</taxon>
        <taxon>Passeriformes</taxon>
        <taxon>Sylvioidea</taxon>
        <taxon>Hirundinidae</taxon>
        <taxon>Hirundo</taxon>
    </lineage>
</organism>
<dbReference type="InterPro" id="IPR027417">
    <property type="entry name" value="P-loop_NTPase"/>
</dbReference>
<evidence type="ECO:0000256" key="8">
    <source>
        <dbReference type="SAM" id="Phobius"/>
    </source>
</evidence>
<keyword evidence="8" id="KW-1133">Transmembrane helix</keyword>
<protein>
    <recommendedName>
        <fullName evidence="3">Centromere protein M</fullName>
    </recommendedName>
</protein>
<keyword evidence="5" id="KW-0539">Nucleus</keyword>
<feature type="transmembrane region" description="Helical" evidence="8">
    <location>
        <begin position="241"/>
        <end position="263"/>
    </location>
</feature>
<evidence type="ECO:0000256" key="7">
    <source>
        <dbReference type="SAM" id="MobiDB-lite"/>
    </source>
</evidence>
<keyword evidence="10" id="KW-1185">Reference proteome</keyword>
<evidence type="ECO:0000256" key="3">
    <source>
        <dbReference type="ARBA" id="ARBA00016382"/>
    </source>
</evidence>
<evidence type="ECO:0000313" key="10">
    <source>
        <dbReference type="Proteomes" id="UP000269221"/>
    </source>
</evidence>
<dbReference type="Gene3D" id="3.40.50.300">
    <property type="entry name" value="P-loop containing nucleotide triphosphate hydrolases"/>
    <property type="match status" value="1"/>
</dbReference>
<gene>
    <name evidence="9" type="ORF">DUI87_20574</name>
</gene>
<sequence length="384" mass="42110">MAVLRPLDKLPTLNSVVLLLVGSDEALQQKLAEAILQEKKDFNINIHLATSLPLPSERDHLRPRIDMVVFMIDIKSKYSLKNVETSLAHVDASFFLGKVCFLVTGVGRVNACSIETNAISKLGKTYCSPVLFCELELEEIRVVTAQRLLRMLQICAGHLSSPTMRSLCSDKVTVLRCDRAALLMLCAWIVETLGKAAISPSCLSFECFDTLTKSCIKCSDLFKDNTTEPTLAPTLTSTFQIFGVPVLVGVILVLATLCGFLACKVEKWRRKRKAADEENKENTDIASPLPSQDPAMPEGDGALNPAPCLHLDRSLKMPGPPRKARAKQRPFCQGDADGDIVLLSAVYPRPEECNHSFPLPATELGATALVTTKTTQNCAREERV</sequence>
<dbReference type="Pfam" id="PF11111">
    <property type="entry name" value="CENP-M"/>
    <property type="match status" value="1"/>
</dbReference>
<dbReference type="GO" id="GO:0038023">
    <property type="term" value="F:signaling receptor activity"/>
    <property type="evidence" value="ECO:0007669"/>
    <property type="project" value="InterPro"/>
</dbReference>
<dbReference type="GO" id="GO:0033209">
    <property type="term" value="P:tumor necrosis factor-mediated signaling pathway"/>
    <property type="evidence" value="ECO:0007669"/>
    <property type="project" value="InterPro"/>
</dbReference>
<accession>A0A3M0K8B7</accession>
<feature type="compositionally biased region" description="Basic and acidic residues" evidence="7">
    <location>
        <begin position="274"/>
        <end position="283"/>
    </location>
</feature>
<evidence type="ECO:0000313" key="9">
    <source>
        <dbReference type="EMBL" id="RMC03377.1"/>
    </source>
</evidence>
<dbReference type="InterPro" id="IPR020987">
    <property type="entry name" value="Centromere_Cenp-M"/>
</dbReference>
<dbReference type="EMBL" id="QRBI01000131">
    <property type="protein sequence ID" value="RMC03377.1"/>
    <property type="molecule type" value="Genomic_DNA"/>
</dbReference>
<dbReference type="GO" id="GO:0000775">
    <property type="term" value="C:chromosome, centromeric region"/>
    <property type="evidence" value="ECO:0007669"/>
    <property type="project" value="UniProtKB-SubCell"/>
</dbReference>
<dbReference type="PRINTS" id="PR01964">
    <property type="entry name" value="TNFACTORR13C"/>
</dbReference>
<dbReference type="Proteomes" id="UP000269221">
    <property type="component" value="Unassembled WGS sequence"/>
</dbReference>
<dbReference type="STRING" id="333673.A0A3M0K8B7"/>
<evidence type="ECO:0000256" key="4">
    <source>
        <dbReference type="ARBA" id="ARBA00022454"/>
    </source>
</evidence>
<comment type="subcellular location">
    <subcellularLocation>
        <location evidence="2">Chromosome</location>
        <location evidence="2">Centromere</location>
    </subcellularLocation>
    <subcellularLocation>
        <location evidence="1">Nucleus</location>
    </subcellularLocation>
</comment>
<evidence type="ECO:0000256" key="5">
    <source>
        <dbReference type="ARBA" id="ARBA00023242"/>
    </source>
</evidence>
<dbReference type="OrthoDB" id="9392810at2759"/>
<name>A0A3M0K8B7_HIRRU</name>
<proteinExistence type="predicted"/>
<evidence type="ECO:0000256" key="1">
    <source>
        <dbReference type="ARBA" id="ARBA00004123"/>
    </source>
</evidence>
<evidence type="ECO:0000256" key="6">
    <source>
        <dbReference type="ARBA" id="ARBA00023328"/>
    </source>
</evidence>